<evidence type="ECO:0000256" key="3">
    <source>
        <dbReference type="ARBA" id="ARBA00022692"/>
    </source>
</evidence>
<evidence type="ECO:0000256" key="5">
    <source>
        <dbReference type="ARBA" id="ARBA00023136"/>
    </source>
</evidence>
<comment type="caution">
    <text evidence="6">The sequence shown here is derived from an EMBL/GenBank/DDBJ whole genome shotgun (WGS) entry which is preliminary data.</text>
</comment>
<comment type="subcellular location">
    <subcellularLocation>
        <location evidence="1">Membrane</location>
        <topology evidence="1">Single-pass membrane protein</topology>
    </subcellularLocation>
</comment>
<dbReference type="PANTHER" id="PTHR34478">
    <property type="entry name" value="PROTEIN LEMA"/>
    <property type="match status" value="1"/>
</dbReference>
<dbReference type="EMBL" id="BJXN01000007">
    <property type="protein sequence ID" value="GEM89774.1"/>
    <property type="molecule type" value="Genomic_DNA"/>
</dbReference>
<evidence type="ECO:0000256" key="4">
    <source>
        <dbReference type="ARBA" id="ARBA00022989"/>
    </source>
</evidence>
<dbReference type="InterPro" id="IPR023353">
    <property type="entry name" value="LemA-like_dom_sf"/>
</dbReference>
<dbReference type="GO" id="GO:0016020">
    <property type="term" value="C:membrane"/>
    <property type="evidence" value="ECO:0007669"/>
    <property type="project" value="UniProtKB-SubCell"/>
</dbReference>
<comment type="similarity">
    <text evidence="2">Belongs to the LemA family.</text>
</comment>
<sequence>MNSLSLTLWAAVVLLALWLAWTYNRLVSARNAVKEGWSGIDVQLKRRHDLVPLLVDAVGAYARHERGLLERVARLRSRSVPDLEEEAELSRGLEQLLAVAEAYPDLKASANFLSLQRQLVEVEEALQLARRYYNGAVRVYNTLLESFPTLLVARRFGFTPARYFELPLATEARPPEVKW</sequence>
<dbReference type="Pfam" id="PF04011">
    <property type="entry name" value="LemA"/>
    <property type="match status" value="1"/>
</dbReference>
<dbReference type="RefSeq" id="WP_221266820.1">
    <property type="nucleotide sequence ID" value="NZ_BJXN01000007.1"/>
</dbReference>
<evidence type="ECO:0000256" key="1">
    <source>
        <dbReference type="ARBA" id="ARBA00004167"/>
    </source>
</evidence>
<dbReference type="Proteomes" id="UP000321827">
    <property type="component" value="Unassembled WGS sequence"/>
</dbReference>
<keyword evidence="3" id="KW-0812">Transmembrane</keyword>
<evidence type="ECO:0000313" key="6">
    <source>
        <dbReference type="EMBL" id="GEM89774.1"/>
    </source>
</evidence>
<accession>A0A511RJE0</accession>
<proteinExistence type="inferred from homology"/>
<dbReference type="SUPFAM" id="SSF140478">
    <property type="entry name" value="LemA-like"/>
    <property type="match status" value="1"/>
</dbReference>
<dbReference type="PANTHER" id="PTHR34478:SF2">
    <property type="entry name" value="MEMBRANE PROTEIN"/>
    <property type="match status" value="1"/>
</dbReference>
<keyword evidence="4" id="KW-1133">Transmembrane helix</keyword>
<evidence type="ECO:0000256" key="2">
    <source>
        <dbReference type="ARBA" id="ARBA00008854"/>
    </source>
</evidence>
<evidence type="ECO:0000313" key="7">
    <source>
        <dbReference type="Proteomes" id="UP000321827"/>
    </source>
</evidence>
<dbReference type="Gene3D" id="1.20.1440.20">
    <property type="entry name" value="LemA-like domain"/>
    <property type="match status" value="1"/>
</dbReference>
<gene>
    <name evidence="6" type="primary">lemA</name>
    <name evidence="6" type="ORF">ODE01S_12080</name>
</gene>
<protein>
    <submittedName>
        <fullName evidence="6">Membrane protein</fullName>
    </submittedName>
</protein>
<organism evidence="6 7">
    <name type="scientific">Oceanithermus desulfurans NBRC 100063</name>
    <dbReference type="NCBI Taxonomy" id="1227550"/>
    <lineage>
        <taxon>Bacteria</taxon>
        <taxon>Thermotogati</taxon>
        <taxon>Deinococcota</taxon>
        <taxon>Deinococci</taxon>
        <taxon>Thermales</taxon>
        <taxon>Thermaceae</taxon>
        <taxon>Oceanithermus</taxon>
    </lineage>
</organism>
<dbReference type="AlphaFoldDB" id="A0A511RJE0"/>
<name>A0A511RJE0_9DEIN</name>
<reference evidence="6 7" key="1">
    <citation type="submission" date="2019-07" db="EMBL/GenBank/DDBJ databases">
        <title>Whole genome shotgun sequence of Oceanithermus desulfurans NBRC 100063.</title>
        <authorList>
            <person name="Hosoyama A."/>
            <person name="Uohara A."/>
            <person name="Ohji S."/>
            <person name="Ichikawa N."/>
        </authorList>
    </citation>
    <scope>NUCLEOTIDE SEQUENCE [LARGE SCALE GENOMIC DNA]</scope>
    <source>
        <strain evidence="6 7">NBRC 100063</strain>
    </source>
</reference>
<dbReference type="InterPro" id="IPR007156">
    <property type="entry name" value="MamQ_LemA"/>
</dbReference>
<keyword evidence="5" id="KW-0472">Membrane</keyword>